<accession>A0ABQ8TB58</accession>
<comment type="caution">
    <text evidence="4">The sequence shown here is derived from an EMBL/GenBank/DDBJ whole genome shotgun (WGS) entry which is preliminary data.</text>
</comment>
<evidence type="ECO:0000256" key="3">
    <source>
        <dbReference type="ARBA" id="ARBA00043952"/>
    </source>
</evidence>
<keyword evidence="2" id="KW-0677">Repeat</keyword>
<evidence type="ECO:0000256" key="2">
    <source>
        <dbReference type="ARBA" id="ARBA00022737"/>
    </source>
</evidence>
<evidence type="ECO:0000313" key="5">
    <source>
        <dbReference type="Proteomes" id="UP001148838"/>
    </source>
</evidence>
<protein>
    <recommendedName>
        <fullName evidence="6">Diphthine methyltransferase</fullName>
    </recommendedName>
</protein>
<dbReference type="InterPro" id="IPR052415">
    <property type="entry name" value="Diphthine_MTase"/>
</dbReference>
<dbReference type="EMBL" id="JAJSOF020000013">
    <property type="protein sequence ID" value="KAJ4443206.1"/>
    <property type="molecule type" value="Genomic_DNA"/>
</dbReference>
<evidence type="ECO:0008006" key="6">
    <source>
        <dbReference type="Google" id="ProtNLM"/>
    </source>
</evidence>
<keyword evidence="1" id="KW-0853">WD repeat</keyword>
<dbReference type="PANTHER" id="PTHR46042:SF1">
    <property type="entry name" value="DIPHTHINE METHYLTRANSFERASE"/>
    <property type="match status" value="1"/>
</dbReference>
<name>A0ABQ8TB58_PERAM</name>
<dbReference type="Proteomes" id="UP001148838">
    <property type="component" value="Unassembled WGS sequence"/>
</dbReference>
<sequence length="454" mass="50620">MFLFSFFQIFKVTTTSNMETLHIWDTEYSADSVEWCPVTQYQNIFVCGTYQLAENKLSEIENDESNISANHETSGDTATSKSHNRLGRLYLFAIDSSKGLNLLQSLEMPAILDTKWCHCEINGKILLAVANAVGDVELYELCTGRDNASEWHSCKLDLLCKHSIIQDVSSETLALSLDWSTARNKIGDAGRDPAITVSDSTGHISVLKLTDFSLEKTQYWKAHEFEAWITAFDYWNPSLVYTGGDDCRFHVYDLRAGTQHPMSTSRVHEAGVTSLHSNAVLENILASGRYSFSHLGGGGGGGGGGGTTMRTMTTTCKVLASLEKNFFPSSYDENLRIWDTRHMKRPQFHTSLKGGVWRLKWDPHRWQHLVAACMHGGFCVVDCNDNTNPPVIVATYGEHQSLAYGSDWCHLISDEVPRFVHNGSLEGNDTTILATCSFYDHKLCVSAINKLSLQ</sequence>
<dbReference type="InterPro" id="IPR015943">
    <property type="entry name" value="WD40/YVTN_repeat-like_dom_sf"/>
</dbReference>
<gene>
    <name evidence="4" type="ORF">ANN_04873</name>
</gene>
<evidence type="ECO:0000256" key="1">
    <source>
        <dbReference type="ARBA" id="ARBA00022574"/>
    </source>
</evidence>
<organism evidence="4 5">
    <name type="scientific">Periplaneta americana</name>
    <name type="common">American cockroach</name>
    <name type="synonym">Blatta americana</name>
    <dbReference type="NCBI Taxonomy" id="6978"/>
    <lineage>
        <taxon>Eukaryota</taxon>
        <taxon>Metazoa</taxon>
        <taxon>Ecdysozoa</taxon>
        <taxon>Arthropoda</taxon>
        <taxon>Hexapoda</taxon>
        <taxon>Insecta</taxon>
        <taxon>Pterygota</taxon>
        <taxon>Neoptera</taxon>
        <taxon>Polyneoptera</taxon>
        <taxon>Dictyoptera</taxon>
        <taxon>Blattodea</taxon>
        <taxon>Blattoidea</taxon>
        <taxon>Blattidae</taxon>
        <taxon>Blattinae</taxon>
        <taxon>Periplaneta</taxon>
    </lineage>
</organism>
<proteinExistence type="predicted"/>
<dbReference type="PANTHER" id="PTHR46042">
    <property type="entry name" value="DIPHTHINE METHYLTRANSFERASE"/>
    <property type="match status" value="1"/>
</dbReference>
<dbReference type="Gene3D" id="2.130.10.10">
    <property type="entry name" value="YVTN repeat-like/Quinoprotein amine dehydrogenase"/>
    <property type="match status" value="1"/>
</dbReference>
<reference evidence="4 5" key="1">
    <citation type="journal article" date="2022" name="Allergy">
        <title>Genome assembly and annotation of Periplaneta americana reveal a comprehensive cockroach allergen profile.</title>
        <authorList>
            <person name="Wang L."/>
            <person name="Xiong Q."/>
            <person name="Saelim N."/>
            <person name="Wang L."/>
            <person name="Nong W."/>
            <person name="Wan A.T."/>
            <person name="Shi M."/>
            <person name="Liu X."/>
            <person name="Cao Q."/>
            <person name="Hui J.H.L."/>
            <person name="Sookrung N."/>
            <person name="Leung T.F."/>
            <person name="Tungtrongchitr A."/>
            <person name="Tsui S.K.W."/>
        </authorList>
    </citation>
    <scope>NUCLEOTIDE SEQUENCE [LARGE SCALE GENOMIC DNA]</scope>
    <source>
        <strain evidence="4">PWHHKU_190912</strain>
    </source>
</reference>
<evidence type="ECO:0000313" key="4">
    <source>
        <dbReference type="EMBL" id="KAJ4443206.1"/>
    </source>
</evidence>
<dbReference type="SUPFAM" id="SSF50978">
    <property type="entry name" value="WD40 repeat-like"/>
    <property type="match status" value="1"/>
</dbReference>
<dbReference type="InterPro" id="IPR036322">
    <property type="entry name" value="WD40_repeat_dom_sf"/>
</dbReference>
<comment type="pathway">
    <text evidence="3">Protein modification.</text>
</comment>
<keyword evidence="5" id="KW-1185">Reference proteome</keyword>